<dbReference type="RefSeq" id="WP_052551460.1">
    <property type="nucleotide sequence ID" value="NZ_JMCC02000052.1"/>
</dbReference>
<sequence>MAPDGSSSTSDGAGGARAPWRCPSRACPFRLRHGFAAEFAQPKDKCPSCGGPVEQGQDHQPAAPRPSAWPTLARLGVTLALGAAFAGFAAVNVSIPGIAQLEVDFGDLSLQPALDLLLAAAVFVELGALALPAGRTLRHTPDGRRRLRRLALLLALLLLAVGALVSMRATPELAPASQFAVILTRCVGLPLVLGLAAANRRWGLGHGISIAFGALLIQPLAEHVLAADDPTRALVILLVLLVGAGVWLAHPARPSALGRTPLSPRSPQSSGAPQPRDLGLGLMIPSGGVIAVGLVTLTPLLIGVTVPSNSTLELALVLALTAALAFVFTRPKLLVQRWRSAFPLADPAALERDARALFRRALLRTELLVGAIVLLGQAQLPMLSVVIAVAIALDVGHELRLRLREPDLVAIQTHLDVPGAQALALALELLGKPVGLRGQHHRSLYHLLGWWIPTQILVRPADVDSAKQLRAQLLESSSRAD</sequence>
<feature type="transmembrane region" description="Helical" evidence="2">
    <location>
        <begin position="116"/>
        <end position="137"/>
    </location>
</feature>
<feature type="transmembrane region" description="Helical" evidence="2">
    <location>
        <begin position="75"/>
        <end position="96"/>
    </location>
</feature>
<protein>
    <submittedName>
        <fullName evidence="3">Uncharacterized protein</fullName>
    </submittedName>
</protein>
<name>A0A0C2CWQ6_9BACT</name>
<feature type="transmembrane region" description="Helical" evidence="2">
    <location>
        <begin position="233"/>
        <end position="250"/>
    </location>
</feature>
<proteinExistence type="predicted"/>
<keyword evidence="2" id="KW-0472">Membrane</keyword>
<evidence type="ECO:0000256" key="1">
    <source>
        <dbReference type="SAM" id="MobiDB-lite"/>
    </source>
</evidence>
<evidence type="ECO:0000256" key="2">
    <source>
        <dbReference type="SAM" id="Phobius"/>
    </source>
</evidence>
<evidence type="ECO:0000313" key="4">
    <source>
        <dbReference type="Proteomes" id="UP000031599"/>
    </source>
</evidence>
<feature type="transmembrane region" description="Helical" evidence="2">
    <location>
        <begin position="367"/>
        <end position="393"/>
    </location>
</feature>
<accession>A0A0C2CWQ6</accession>
<comment type="caution">
    <text evidence="3">The sequence shown here is derived from an EMBL/GenBank/DDBJ whole genome shotgun (WGS) entry which is preliminary data.</text>
</comment>
<organism evidence="3 4">
    <name type="scientific">Enhygromyxa salina</name>
    <dbReference type="NCBI Taxonomy" id="215803"/>
    <lineage>
        <taxon>Bacteria</taxon>
        <taxon>Pseudomonadati</taxon>
        <taxon>Myxococcota</taxon>
        <taxon>Polyangia</taxon>
        <taxon>Nannocystales</taxon>
        <taxon>Nannocystaceae</taxon>
        <taxon>Enhygromyxa</taxon>
    </lineage>
</organism>
<feature type="region of interest" description="Disordered" evidence="1">
    <location>
        <begin position="46"/>
        <end position="66"/>
    </location>
</feature>
<dbReference type="AlphaFoldDB" id="A0A0C2CWQ6"/>
<dbReference type="EMBL" id="JMCC02000052">
    <property type="protein sequence ID" value="KIG15476.1"/>
    <property type="molecule type" value="Genomic_DNA"/>
</dbReference>
<feature type="transmembrane region" description="Helical" evidence="2">
    <location>
        <begin position="278"/>
        <end position="304"/>
    </location>
</feature>
<feature type="transmembrane region" description="Helical" evidence="2">
    <location>
        <begin position="179"/>
        <end position="197"/>
    </location>
</feature>
<gene>
    <name evidence="3" type="ORF">DB30_05499</name>
</gene>
<dbReference type="Proteomes" id="UP000031599">
    <property type="component" value="Unassembled WGS sequence"/>
</dbReference>
<evidence type="ECO:0000313" key="3">
    <source>
        <dbReference type="EMBL" id="KIG15476.1"/>
    </source>
</evidence>
<keyword evidence="2" id="KW-1133">Transmembrane helix</keyword>
<reference evidence="3 4" key="1">
    <citation type="submission" date="2014-12" db="EMBL/GenBank/DDBJ databases">
        <title>Genome assembly of Enhygromyxa salina DSM 15201.</title>
        <authorList>
            <person name="Sharma G."/>
            <person name="Subramanian S."/>
        </authorList>
    </citation>
    <scope>NUCLEOTIDE SEQUENCE [LARGE SCALE GENOMIC DNA]</scope>
    <source>
        <strain evidence="3 4">DSM 15201</strain>
    </source>
</reference>
<feature type="transmembrane region" description="Helical" evidence="2">
    <location>
        <begin position="204"/>
        <end position="221"/>
    </location>
</feature>
<keyword evidence="2" id="KW-0812">Transmembrane</keyword>
<feature type="transmembrane region" description="Helical" evidence="2">
    <location>
        <begin position="149"/>
        <end position="167"/>
    </location>
</feature>
<feature type="transmembrane region" description="Helical" evidence="2">
    <location>
        <begin position="310"/>
        <end position="329"/>
    </location>
</feature>